<keyword evidence="1" id="KW-0732">Signal</keyword>
<name>A0ABX5GPA9_9GAMM</name>
<dbReference type="Pfam" id="PF16116">
    <property type="entry name" value="DUF4832"/>
    <property type="match status" value="1"/>
</dbReference>
<comment type="caution">
    <text evidence="3">The sequence shown here is derived from an EMBL/GenBank/DDBJ whole genome shotgun (WGS) entry which is preliminary data.</text>
</comment>
<gene>
    <name evidence="3" type="ORF">C9J52_15910</name>
</gene>
<dbReference type="EMBL" id="PYOP01000030">
    <property type="protein sequence ID" value="PSW93076.1"/>
    <property type="molecule type" value="Genomic_DNA"/>
</dbReference>
<evidence type="ECO:0000259" key="2">
    <source>
        <dbReference type="Pfam" id="PF16116"/>
    </source>
</evidence>
<feature type="chain" id="PRO_5045972645" evidence="1">
    <location>
        <begin position="25"/>
        <end position="504"/>
    </location>
</feature>
<dbReference type="Gene3D" id="3.20.20.80">
    <property type="entry name" value="Glycosidases"/>
    <property type="match status" value="1"/>
</dbReference>
<organism evidence="3 4">
    <name type="scientific">Photobacterium iliopiscarium</name>
    <dbReference type="NCBI Taxonomy" id="56192"/>
    <lineage>
        <taxon>Bacteria</taxon>
        <taxon>Pseudomonadati</taxon>
        <taxon>Pseudomonadota</taxon>
        <taxon>Gammaproteobacteria</taxon>
        <taxon>Vibrionales</taxon>
        <taxon>Vibrionaceae</taxon>
        <taxon>Photobacterium</taxon>
    </lineage>
</organism>
<dbReference type="PROSITE" id="PS51257">
    <property type="entry name" value="PROKAR_LIPOPROTEIN"/>
    <property type="match status" value="1"/>
</dbReference>
<feature type="signal peptide" evidence="1">
    <location>
        <begin position="1"/>
        <end position="24"/>
    </location>
</feature>
<feature type="domain" description="DUF4832" evidence="2">
    <location>
        <begin position="298"/>
        <end position="478"/>
    </location>
</feature>
<keyword evidence="4" id="KW-1185">Reference proteome</keyword>
<reference evidence="3 4" key="1">
    <citation type="submission" date="2018-03" db="EMBL/GenBank/DDBJ databases">
        <title>Whole genome sequencing of Histamine producing bacteria.</title>
        <authorList>
            <person name="Butler K."/>
        </authorList>
    </citation>
    <scope>NUCLEOTIDE SEQUENCE [LARGE SCALE GENOMIC DNA]</scope>
    <source>
        <strain evidence="3 4">ATCC 51761</strain>
    </source>
</reference>
<dbReference type="Proteomes" id="UP000241190">
    <property type="component" value="Unassembled WGS sequence"/>
</dbReference>
<accession>A0ABX5GPA9</accession>
<dbReference type="InterPro" id="IPR017853">
    <property type="entry name" value="GH"/>
</dbReference>
<protein>
    <submittedName>
        <fullName evidence="3">DUF4832 domain-containing protein</fullName>
    </submittedName>
</protein>
<evidence type="ECO:0000256" key="1">
    <source>
        <dbReference type="SAM" id="SignalP"/>
    </source>
</evidence>
<proteinExistence type="predicted"/>
<evidence type="ECO:0000313" key="3">
    <source>
        <dbReference type="EMBL" id="PSW93076.1"/>
    </source>
</evidence>
<dbReference type="SUPFAM" id="SSF51445">
    <property type="entry name" value="(Trans)glycosidases"/>
    <property type="match status" value="1"/>
</dbReference>
<sequence>MVFKMKYNTFLMLGIACMGATVHATPISLNYTPTTNNNILINPDIGITDHQTINRHSNPYWSEPSAPKTSVVYYRWYWEQLEPQQGVYNYKLIDDTINAAKAQNKKIVIRFMTLAGLNETYYRGSLRAGKKILGIPCWLKKQIDPKTHDICKNDNSFTVNYKNEIFKHDLKRFIDAMGQHYDHNPNILRLDVGLVGTWGEWHLSTHANSNRPTLGSHGYKDQDLIPYITMMQKAFPDKTLSMTIGTLDENTTSYATKNGLGWRADCMGDWTPRWNHMENGYPETIKHIIGKGPIKNNQADKDFLNRWKKAPVDFEICTDLVDWSKHPKIYTKEKVQKTFNVALQLHSSLFNLKSTKVPSEYKIMLDNFIQKLGYRFDLKHIVVTSNFTANSPISFISQWQNVGVAPSYNNYPIVWRLRSMNNNNYYYFDTNNNISKWMPASSAMNKAPIYNQNNSYKLPKDIVTGRYYIDVAMVKPNTHQPKLLLGINGKIKNKWFQLMPITIK</sequence>
<dbReference type="InterPro" id="IPR032267">
    <property type="entry name" value="DUF4832"/>
</dbReference>
<evidence type="ECO:0000313" key="4">
    <source>
        <dbReference type="Proteomes" id="UP000241190"/>
    </source>
</evidence>